<dbReference type="InterPro" id="IPR002579">
    <property type="entry name" value="Met_Sox_Rdtase_MsrB_dom"/>
</dbReference>
<dbReference type="Proteomes" id="UP000526501">
    <property type="component" value="Unassembled WGS sequence"/>
</dbReference>
<dbReference type="FunFam" id="2.170.150.20:FF:000001">
    <property type="entry name" value="Peptide methionine sulfoxide reductase MsrB"/>
    <property type="match status" value="1"/>
</dbReference>
<feature type="region of interest" description="Disordered" evidence="8">
    <location>
        <begin position="1"/>
        <end position="32"/>
    </location>
</feature>
<dbReference type="GO" id="GO:0030091">
    <property type="term" value="P:protein repair"/>
    <property type="evidence" value="ECO:0007669"/>
    <property type="project" value="InterPro"/>
</dbReference>
<dbReference type="PANTHER" id="PTHR10173">
    <property type="entry name" value="METHIONINE SULFOXIDE REDUCTASE"/>
    <property type="match status" value="1"/>
</dbReference>
<dbReference type="PANTHER" id="PTHR10173:SF52">
    <property type="entry name" value="METHIONINE-R-SULFOXIDE REDUCTASE B1"/>
    <property type="match status" value="1"/>
</dbReference>
<proteinExistence type="inferred from homology"/>
<dbReference type="GO" id="GO:0006979">
    <property type="term" value="P:response to oxidative stress"/>
    <property type="evidence" value="ECO:0007669"/>
    <property type="project" value="InterPro"/>
</dbReference>
<dbReference type="EMBL" id="JACHVC010000012">
    <property type="protein sequence ID" value="MBC2606963.1"/>
    <property type="molecule type" value="Genomic_DNA"/>
</dbReference>
<comment type="similarity">
    <text evidence="2">Belongs to the MsrB Met sulfoxide reductase family.</text>
</comment>
<comment type="caution">
    <text evidence="10">The sequence shown here is derived from an EMBL/GenBank/DDBJ whole genome shotgun (WGS) entry which is preliminary data.</text>
</comment>
<dbReference type="Pfam" id="PF01641">
    <property type="entry name" value="SelR"/>
    <property type="match status" value="1"/>
</dbReference>
<evidence type="ECO:0000256" key="7">
    <source>
        <dbReference type="ARBA" id="ARBA00048488"/>
    </source>
</evidence>
<dbReference type="EC" id="1.8.4.12" evidence="3"/>
<dbReference type="SUPFAM" id="SSF51316">
    <property type="entry name" value="Mss4-like"/>
    <property type="match status" value="1"/>
</dbReference>
<dbReference type="NCBIfam" id="TIGR00357">
    <property type="entry name" value="peptide-methionine (R)-S-oxide reductase MsrB"/>
    <property type="match status" value="1"/>
</dbReference>
<dbReference type="GO" id="GO:0005737">
    <property type="term" value="C:cytoplasm"/>
    <property type="evidence" value="ECO:0007669"/>
    <property type="project" value="TreeGrafter"/>
</dbReference>
<organism evidence="10 11">
    <name type="scientific">Pelagicoccus albus</name>
    <dbReference type="NCBI Taxonomy" id="415222"/>
    <lineage>
        <taxon>Bacteria</taxon>
        <taxon>Pseudomonadati</taxon>
        <taxon>Verrucomicrobiota</taxon>
        <taxon>Opitutia</taxon>
        <taxon>Puniceicoccales</taxon>
        <taxon>Pelagicoccaceae</taxon>
        <taxon>Pelagicoccus</taxon>
    </lineage>
</organism>
<evidence type="ECO:0000256" key="2">
    <source>
        <dbReference type="ARBA" id="ARBA00007174"/>
    </source>
</evidence>
<comment type="cofactor">
    <cofactor evidence="1">
        <name>Zn(2+)</name>
        <dbReference type="ChEBI" id="CHEBI:29105"/>
    </cofactor>
</comment>
<sequence length="175" mass="19475">MAKEKNETPIENSEDPAACAVPSNAATTAQDAFKKSDSEWRELLDENQFRVMRLQGTEPSFRNAFWDNKDKGLYLCAACEAPLFASKEKFDSGTGWPSFWKSIAPENVGETVDTSYGMRRVEVHCNRCGGHLGHVFGDGPRPTGMRYCINSASLEFVAKADVEERGLEDYAKHAK</sequence>
<reference evidence="10 11" key="1">
    <citation type="submission" date="2020-07" db="EMBL/GenBank/DDBJ databases">
        <authorList>
            <person name="Feng X."/>
        </authorList>
    </citation>
    <scope>NUCLEOTIDE SEQUENCE [LARGE SCALE GENOMIC DNA]</scope>
    <source>
        <strain evidence="10 11">JCM23202</strain>
    </source>
</reference>
<evidence type="ECO:0000256" key="3">
    <source>
        <dbReference type="ARBA" id="ARBA00012499"/>
    </source>
</evidence>
<keyword evidence="4" id="KW-0479">Metal-binding</keyword>
<evidence type="ECO:0000256" key="1">
    <source>
        <dbReference type="ARBA" id="ARBA00001947"/>
    </source>
</evidence>
<evidence type="ECO:0000256" key="4">
    <source>
        <dbReference type="ARBA" id="ARBA00022723"/>
    </source>
</evidence>
<dbReference type="GO" id="GO:0046872">
    <property type="term" value="F:metal ion binding"/>
    <property type="evidence" value="ECO:0007669"/>
    <property type="project" value="UniProtKB-KW"/>
</dbReference>
<dbReference type="InterPro" id="IPR011057">
    <property type="entry name" value="Mss4-like_sf"/>
</dbReference>
<evidence type="ECO:0000256" key="5">
    <source>
        <dbReference type="ARBA" id="ARBA00022833"/>
    </source>
</evidence>
<accession>A0A7X1E991</accession>
<dbReference type="AlphaFoldDB" id="A0A7X1E991"/>
<feature type="domain" description="MsrB" evidence="9">
    <location>
        <begin position="37"/>
        <end position="159"/>
    </location>
</feature>
<comment type="catalytic activity">
    <reaction evidence="7">
        <text>L-methionyl-[protein] + [thioredoxin]-disulfide + H2O = L-methionyl-(R)-S-oxide-[protein] + [thioredoxin]-dithiol</text>
        <dbReference type="Rhea" id="RHEA:24164"/>
        <dbReference type="Rhea" id="RHEA-COMP:10698"/>
        <dbReference type="Rhea" id="RHEA-COMP:10700"/>
        <dbReference type="Rhea" id="RHEA-COMP:12313"/>
        <dbReference type="Rhea" id="RHEA-COMP:12314"/>
        <dbReference type="ChEBI" id="CHEBI:15377"/>
        <dbReference type="ChEBI" id="CHEBI:16044"/>
        <dbReference type="ChEBI" id="CHEBI:29950"/>
        <dbReference type="ChEBI" id="CHEBI:45764"/>
        <dbReference type="ChEBI" id="CHEBI:50058"/>
        <dbReference type="EC" id="1.8.4.12"/>
    </reaction>
</comment>
<evidence type="ECO:0000259" key="9">
    <source>
        <dbReference type="PROSITE" id="PS51790"/>
    </source>
</evidence>
<evidence type="ECO:0000313" key="10">
    <source>
        <dbReference type="EMBL" id="MBC2606963.1"/>
    </source>
</evidence>
<name>A0A7X1E991_9BACT</name>
<keyword evidence="11" id="KW-1185">Reference proteome</keyword>
<keyword evidence="5" id="KW-0862">Zinc</keyword>
<evidence type="ECO:0000313" key="11">
    <source>
        <dbReference type="Proteomes" id="UP000526501"/>
    </source>
</evidence>
<dbReference type="PROSITE" id="PS51790">
    <property type="entry name" value="MSRB"/>
    <property type="match status" value="1"/>
</dbReference>
<dbReference type="GO" id="GO:0033743">
    <property type="term" value="F:peptide-methionine (R)-S-oxide reductase activity"/>
    <property type="evidence" value="ECO:0007669"/>
    <property type="project" value="UniProtKB-EC"/>
</dbReference>
<protein>
    <recommendedName>
        <fullName evidence="3">peptide-methionine (R)-S-oxide reductase</fullName>
        <ecNumber evidence="3">1.8.4.12</ecNumber>
    </recommendedName>
</protein>
<evidence type="ECO:0000256" key="6">
    <source>
        <dbReference type="ARBA" id="ARBA00023002"/>
    </source>
</evidence>
<dbReference type="Gene3D" id="2.170.150.20">
    <property type="entry name" value="Peptide methionine sulfoxide reductase"/>
    <property type="match status" value="1"/>
</dbReference>
<dbReference type="InterPro" id="IPR028427">
    <property type="entry name" value="Met_Sox_Rdtase_MsrB"/>
</dbReference>
<evidence type="ECO:0000256" key="8">
    <source>
        <dbReference type="SAM" id="MobiDB-lite"/>
    </source>
</evidence>
<gene>
    <name evidence="10" type="primary">msrB</name>
    <name evidence="10" type="ORF">H5P27_12995</name>
</gene>
<keyword evidence="6 10" id="KW-0560">Oxidoreductase</keyword>